<dbReference type="GO" id="GO:0005840">
    <property type="term" value="C:ribosome"/>
    <property type="evidence" value="ECO:0007669"/>
    <property type="project" value="UniProtKB-KW"/>
</dbReference>
<dbReference type="OrthoDB" id="431691at2759"/>
<comment type="similarity">
    <text evidence="1">Belongs to the bacterial ribosomal protein bL34 family.</text>
</comment>
<dbReference type="GO" id="GO:0003735">
    <property type="term" value="F:structural constituent of ribosome"/>
    <property type="evidence" value="ECO:0007669"/>
    <property type="project" value="InterPro"/>
</dbReference>
<dbReference type="GO" id="GO:1990904">
    <property type="term" value="C:ribonucleoprotein complex"/>
    <property type="evidence" value="ECO:0007669"/>
    <property type="project" value="UniProtKB-KW"/>
</dbReference>
<dbReference type="InterPro" id="IPR000271">
    <property type="entry name" value="Ribosomal_bL34"/>
</dbReference>
<keyword evidence="3" id="KW-0687">Ribonucleoprotein</keyword>
<dbReference type="GO" id="GO:0006412">
    <property type="term" value="P:translation"/>
    <property type="evidence" value="ECO:0007669"/>
    <property type="project" value="InterPro"/>
</dbReference>
<keyword evidence="2" id="KW-0689">Ribosomal protein</keyword>
<evidence type="ECO:0000313" key="5">
    <source>
        <dbReference type="Proteomes" id="UP000639338"/>
    </source>
</evidence>
<reference evidence="4 5" key="1">
    <citation type="submission" date="2020-08" db="EMBL/GenBank/DDBJ databases">
        <title>Aphidius gifuensis genome sequencing and assembly.</title>
        <authorList>
            <person name="Du Z."/>
        </authorList>
    </citation>
    <scope>NUCLEOTIDE SEQUENCE [LARGE SCALE GENOMIC DNA]</scope>
    <source>
        <strain evidence="4">YNYX2018</strain>
        <tissue evidence="4">Adults</tissue>
    </source>
</reference>
<dbReference type="EMBL" id="JACMRX010000005">
    <property type="protein sequence ID" value="KAF7989876.1"/>
    <property type="molecule type" value="Genomic_DNA"/>
</dbReference>
<evidence type="ECO:0000313" key="4">
    <source>
        <dbReference type="EMBL" id="KAF7989876.1"/>
    </source>
</evidence>
<keyword evidence="5" id="KW-1185">Reference proteome</keyword>
<organism evidence="4 5">
    <name type="scientific">Aphidius gifuensis</name>
    <name type="common">Parasitoid wasp</name>
    <dbReference type="NCBI Taxonomy" id="684658"/>
    <lineage>
        <taxon>Eukaryota</taxon>
        <taxon>Metazoa</taxon>
        <taxon>Ecdysozoa</taxon>
        <taxon>Arthropoda</taxon>
        <taxon>Hexapoda</taxon>
        <taxon>Insecta</taxon>
        <taxon>Pterygota</taxon>
        <taxon>Neoptera</taxon>
        <taxon>Endopterygota</taxon>
        <taxon>Hymenoptera</taxon>
        <taxon>Apocrita</taxon>
        <taxon>Ichneumonoidea</taxon>
        <taxon>Braconidae</taxon>
        <taxon>Aphidiinae</taxon>
        <taxon>Aphidius</taxon>
    </lineage>
</organism>
<evidence type="ECO:0000256" key="3">
    <source>
        <dbReference type="ARBA" id="ARBA00023274"/>
    </source>
</evidence>
<evidence type="ECO:0000256" key="1">
    <source>
        <dbReference type="ARBA" id="ARBA00010111"/>
    </source>
</evidence>
<comment type="caution">
    <text evidence="4">The sequence shown here is derived from an EMBL/GenBank/DDBJ whole genome shotgun (WGS) entry which is preliminary data.</text>
</comment>
<evidence type="ECO:0000256" key="2">
    <source>
        <dbReference type="ARBA" id="ARBA00022980"/>
    </source>
</evidence>
<name>A0A834XND3_APHGI</name>
<accession>A0A834XND3</accession>
<dbReference type="Gene3D" id="1.10.287.3980">
    <property type="match status" value="1"/>
</dbReference>
<gene>
    <name evidence="4" type="ORF">HCN44_008550</name>
</gene>
<dbReference type="Pfam" id="PF00468">
    <property type="entry name" value="Ribosomal_L34"/>
    <property type="match status" value="1"/>
</dbReference>
<sequence length="95" mass="10997">MFGRLLTNIYQKLPTIGVLSQGYINPMINQTRSVSGALKGIRWDPMPIHKVLRCRFPRPKETKRVKQGFKARMSTLHGRKIIMRRILNGKSILTH</sequence>
<evidence type="ECO:0008006" key="6">
    <source>
        <dbReference type="Google" id="ProtNLM"/>
    </source>
</evidence>
<dbReference type="Proteomes" id="UP000639338">
    <property type="component" value="Unassembled WGS sequence"/>
</dbReference>
<protein>
    <recommendedName>
        <fullName evidence="6">39S ribosomal protein L34, mitochondrial</fullName>
    </recommendedName>
</protein>
<dbReference type="AlphaFoldDB" id="A0A834XND3"/>
<proteinExistence type="inferred from homology"/>